<dbReference type="InterPro" id="IPR010908">
    <property type="entry name" value="Longin_dom"/>
</dbReference>
<dbReference type="InterPro" id="IPR012337">
    <property type="entry name" value="RNaseH-like_sf"/>
</dbReference>
<reference evidence="7" key="1">
    <citation type="journal article" date="2019" name="Sci. Rep.">
        <title>Draft genome of Tanacetum cinerariifolium, the natural source of mosquito coil.</title>
        <authorList>
            <person name="Yamashiro T."/>
            <person name="Shiraishi A."/>
            <person name="Satake H."/>
            <person name="Nakayama K."/>
        </authorList>
    </citation>
    <scope>NUCLEOTIDE SEQUENCE</scope>
</reference>
<dbReference type="InterPro" id="IPR025724">
    <property type="entry name" value="GAG-pre-integrase_dom"/>
</dbReference>
<feature type="domain" description="Longin" evidence="5">
    <location>
        <begin position="1"/>
        <end position="42"/>
    </location>
</feature>
<evidence type="ECO:0000256" key="1">
    <source>
        <dbReference type="ARBA" id="ARBA00004370"/>
    </source>
</evidence>
<accession>A0A6L2K137</accession>
<dbReference type="PROSITE" id="PS50859">
    <property type="entry name" value="LONGIN"/>
    <property type="match status" value="1"/>
</dbReference>
<dbReference type="SUPFAM" id="SSF53098">
    <property type="entry name" value="Ribonuclease H-like"/>
    <property type="match status" value="1"/>
</dbReference>
<sequence>MDNHYPVRSAFSVLSQVIDEYQKKHGDSWKTVLADKTDQWPYLNDALGRFQNPAEADKLLKIQRELDETKIILPTVTIHQSRHSHQSVTIHQSSARPSTTKGVVSCLVVYTLVIFRTYVLYIRIYTLPFDLNNSIYESWMRTSRTKKQYIDGVEAFINYAVHNLQKMRNINPRGNKQQLMMPCPCTTCLNHIEHKVEEVQFHLFKYGIDLSYTKWDKHGEKDEQATTAQIPVNATTEFVDDTDLDMDFGLEIPTYCPTIVEMVSAVKESFDEDDLAKFQELLLDAEKPLYKGCPEFTKLFAIVKLLNLKGKYEASDKFFTKLLGLLKKMLLAGNEMVKKTYQAKRLMRMMGLGYKKIHICSNNCILYWKDNKKLTVCPNCRISRWKVDNKTHKVYENILAKTISTIQPSVQKVKKAFNGQQEFQQAVNLLTGEQIYNEKRITTKEDGSSNQGNEAYWKKFNIWYRKLRYWRHNSVSHCIDFMHVEKNVCESLVGTLLNVPGKTKDGMNARLDLAQLEIKLKLFSRQEEDKTTLPPAGKRIALLENEHNKSFVKWLREEVERELAISEYSVSETVRWIPYGPRTTIVKYEAYNINGYTFCTKSNDGIVYQNSGVSVEAVDLHISKEVATTRKALYYGVLQEIWVLDYRFRKIPLFKYDWVNHKAGGVKHDPNLGYTLINVVQVRVTAIEVKIVLLMIFKENISSVRVNAASGSYYCWLQKIVSQLAILGENISQKDLNMKFLRSLPAEWNTHVVVWRNKENLDTMASMIFTIISKLLNKNTNEVDTASIQVSAISTPVCIVSSLDNTVNLSDATVFKMIVSFAEYESKKVLSKTGKKITINGSDTAGYGKTKEEYFNCHKMENFARECKSPKNQESRPKNQDSSRKNMIVEDTSSKAMVVIDGTGFDWSYMADDEVPTNMALIAFADSEHPEFKGYRPKDSKSVCIDTSNEIKKAHDALIIEDWVFDSDEDEMVQKPMLKNMEKETVQKEVTPVCNNAMRTNHQNFSSSRRNFAPIAVLTKSGIVPISTAMQSSSRAAIPFSALCAARPINTAASKPLVNCALQDALKDQGYFNSGCSRNMTGNISYLADFKEDDGGYVAFGGGAKCGKITGKGTIRTGDKSQVLLKVPRKNNMYSFDMKNIVPQKDLTCLLAKATNDESMLWHRRLGHINFKNIKKLVKDNLMRGLPSKRFKNDQTCVACFKGKQHKVFFLATKDETSRILKSFITEIENLVEKKVKIIRCDNGTEFKNRVMNEFCEEKSIKREYSVARTPQQNRVAERRNRTLIEATRTMLSNSKLPTTFYAEAVSTACYVQNRVLVVKPYFKTLYELFKGGGPKWLFDLDALSKSMNYTLVSAALNSHNKDKHGPSQASESNNQERPNTQISTKTVNIARPVNTATPTYANYPNDPLIPDLEDVRIFNDAYDDRDEGADANYNNLETDVYVSQPLGFVDPKFPDRVYKVEKALYGLHQAPRAWYETLSTYLLDNGFRRGTINKTLFIKKMKDHILLVQVYADDIIFSSIKRSLSTEFEQLMHNRFWMSSMRELTFFLGLQVEQRKERIFLNQDKYVSDILKKFGFSSVKSASTPMETHKPLSKDANGTDVDVYLYRSMISSLMYLTSSRPDIMFTVCAYSRFQVQPKVSHMHIVKRIFRYLKGQPTLGLWYLKDSPLELIAYFDSDYTGASLDRKSTTGVCQFLGSRLISWQCKKQTILANSTTEAE</sequence>
<evidence type="ECO:0000313" key="7">
    <source>
        <dbReference type="EMBL" id="GEU42437.1"/>
    </source>
</evidence>
<name>A0A6L2K137_TANCI</name>
<evidence type="ECO:0000259" key="5">
    <source>
        <dbReference type="PROSITE" id="PS50859"/>
    </source>
</evidence>
<dbReference type="Gene3D" id="3.30.450.50">
    <property type="entry name" value="Longin domain"/>
    <property type="match status" value="1"/>
</dbReference>
<evidence type="ECO:0000256" key="2">
    <source>
        <dbReference type="ARBA" id="ARBA00008025"/>
    </source>
</evidence>
<dbReference type="Pfam" id="PF13976">
    <property type="entry name" value="gag_pre-integrs"/>
    <property type="match status" value="1"/>
</dbReference>
<evidence type="ECO:0000256" key="3">
    <source>
        <dbReference type="ARBA" id="ARBA00023136"/>
    </source>
</evidence>
<dbReference type="Gene3D" id="3.30.420.10">
    <property type="entry name" value="Ribonuclease H-like superfamily/Ribonuclease H"/>
    <property type="match status" value="1"/>
</dbReference>
<dbReference type="InterPro" id="IPR029480">
    <property type="entry name" value="Transpos_assoc"/>
</dbReference>
<gene>
    <name evidence="7" type="ORF">Tci_014415</name>
</gene>
<proteinExistence type="inferred from homology"/>
<feature type="domain" description="Integrase catalytic" evidence="6">
    <location>
        <begin position="1164"/>
        <end position="1343"/>
    </location>
</feature>
<dbReference type="SUPFAM" id="SSF64356">
    <property type="entry name" value="SNARE-like"/>
    <property type="match status" value="1"/>
</dbReference>
<feature type="region of interest" description="Disordered" evidence="4">
    <location>
        <begin position="866"/>
        <end position="887"/>
    </location>
</feature>
<dbReference type="GO" id="GO:0015074">
    <property type="term" value="P:DNA integration"/>
    <property type="evidence" value="ECO:0007669"/>
    <property type="project" value="InterPro"/>
</dbReference>
<dbReference type="InterPro" id="IPR001584">
    <property type="entry name" value="Integrase_cat-core"/>
</dbReference>
<dbReference type="InterPro" id="IPR013103">
    <property type="entry name" value="RVT_2"/>
</dbReference>
<comment type="caution">
    <text evidence="7">The sequence shown here is derived from an EMBL/GenBank/DDBJ whole genome shotgun (WGS) entry which is preliminary data.</text>
</comment>
<dbReference type="CDD" id="cd09272">
    <property type="entry name" value="RNase_HI_RT_Ty1"/>
    <property type="match status" value="1"/>
</dbReference>
<dbReference type="InterPro" id="IPR043502">
    <property type="entry name" value="DNA/RNA_pol_sf"/>
</dbReference>
<dbReference type="InterPro" id="IPR036397">
    <property type="entry name" value="RNaseH_sf"/>
</dbReference>
<organism evidence="7">
    <name type="scientific">Tanacetum cinerariifolium</name>
    <name type="common">Dalmatian daisy</name>
    <name type="synonym">Chrysanthemum cinerariifolium</name>
    <dbReference type="NCBI Taxonomy" id="118510"/>
    <lineage>
        <taxon>Eukaryota</taxon>
        <taxon>Viridiplantae</taxon>
        <taxon>Streptophyta</taxon>
        <taxon>Embryophyta</taxon>
        <taxon>Tracheophyta</taxon>
        <taxon>Spermatophyta</taxon>
        <taxon>Magnoliopsida</taxon>
        <taxon>eudicotyledons</taxon>
        <taxon>Gunneridae</taxon>
        <taxon>Pentapetalae</taxon>
        <taxon>asterids</taxon>
        <taxon>campanulids</taxon>
        <taxon>Asterales</taxon>
        <taxon>Asteraceae</taxon>
        <taxon>Asteroideae</taxon>
        <taxon>Anthemideae</taxon>
        <taxon>Anthemidinae</taxon>
        <taxon>Tanacetum</taxon>
    </lineage>
</organism>
<protein>
    <recommendedName>
        <fullName evidence="8">Integrase catalytic domain-containing protein</fullName>
    </recommendedName>
</protein>
<keyword evidence="3" id="KW-0472">Membrane</keyword>
<evidence type="ECO:0000256" key="4">
    <source>
        <dbReference type="SAM" id="MobiDB-lite"/>
    </source>
</evidence>
<dbReference type="PANTHER" id="PTHR11439">
    <property type="entry name" value="GAG-POL-RELATED RETROTRANSPOSON"/>
    <property type="match status" value="1"/>
</dbReference>
<dbReference type="InterPro" id="IPR011012">
    <property type="entry name" value="Longin-like_dom_sf"/>
</dbReference>
<dbReference type="SUPFAM" id="SSF56672">
    <property type="entry name" value="DNA/RNA polymerases"/>
    <property type="match status" value="1"/>
</dbReference>
<feature type="compositionally biased region" description="Polar residues" evidence="4">
    <location>
        <begin position="1368"/>
        <end position="1383"/>
    </location>
</feature>
<evidence type="ECO:0008006" key="8">
    <source>
        <dbReference type="Google" id="ProtNLM"/>
    </source>
</evidence>
<dbReference type="Pfam" id="PF13963">
    <property type="entry name" value="Transpos_assoc"/>
    <property type="match status" value="1"/>
</dbReference>
<dbReference type="Pfam" id="PF07727">
    <property type="entry name" value="RVT_2"/>
    <property type="match status" value="1"/>
</dbReference>
<dbReference type="GO" id="GO:0016020">
    <property type="term" value="C:membrane"/>
    <property type="evidence" value="ECO:0007669"/>
    <property type="project" value="UniProtKB-SubCell"/>
</dbReference>
<comment type="similarity">
    <text evidence="2">Belongs to the synaptobrevin family.</text>
</comment>
<dbReference type="EMBL" id="BKCJ010001568">
    <property type="protein sequence ID" value="GEU42437.1"/>
    <property type="molecule type" value="Genomic_DNA"/>
</dbReference>
<comment type="subcellular location">
    <subcellularLocation>
        <location evidence="1">Membrane</location>
    </subcellularLocation>
</comment>
<evidence type="ECO:0000259" key="6">
    <source>
        <dbReference type="PROSITE" id="PS50994"/>
    </source>
</evidence>
<dbReference type="PROSITE" id="PS50994">
    <property type="entry name" value="INTEGRASE"/>
    <property type="match status" value="1"/>
</dbReference>
<dbReference type="PANTHER" id="PTHR11439:SF509">
    <property type="entry name" value="RNA-DIRECTED DNA POLYMERASE"/>
    <property type="match status" value="1"/>
</dbReference>
<dbReference type="GO" id="GO:0003676">
    <property type="term" value="F:nucleic acid binding"/>
    <property type="evidence" value="ECO:0007669"/>
    <property type="project" value="InterPro"/>
</dbReference>
<feature type="region of interest" description="Disordered" evidence="4">
    <location>
        <begin position="1359"/>
        <end position="1383"/>
    </location>
</feature>